<reference evidence="1 2" key="1">
    <citation type="journal article" date="2014" name="Int. J. Syst. Evol. Microbiol.">
        <title>Complete genome sequence of Corynebacterium casei LMG S-19264T (=DSM 44701T), isolated from a smear-ripened cheese.</title>
        <authorList>
            <consortium name="US DOE Joint Genome Institute (JGI-PGF)"/>
            <person name="Walter F."/>
            <person name="Albersmeier A."/>
            <person name="Kalinowski J."/>
            <person name="Ruckert C."/>
        </authorList>
    </citation>
    <scope>NUCLEOTIDE SEQUENCE [LARGE SCALE GENOMIC DNA]</scope>
    <source>
        <strain evidence="1 2">CGMCC 1.15286</strain>
    </source>
</reference>
<protein>
    <submittedName>
        <fullName evidence="1">Uncharacterized protein</fullName>
    </submittedName>
</protein>
<proteinExistence type="predicted"/>
<dbReference type="EMBL" id="BMHY01000016">
    <property type="protein sequence ID" value="GGG86228.1"/>
    <property type="molecule type" value="Genomic_DNA"/>
</dbReference>
<organism evidence="1 2">
    <name type="scientific">Paenibacillus radicis</name>
    <name type="common">ex Gao et al. 2016</name>
    <dbReference type="NCBI Taxonomy" id="1737354"/>
    <lineage>
        <taxon>Bacteria</taxon>
        <taxon>Bacillati</taxon>
        <taxon>Bacillota</taxon>
        <taxon>Bacilli</taxon>
        <taxon>Bacillales</taxon>
        <taxon>Paenibacillaceae</taxon>
        <taxon>Paenibacillus</taxon>
    </lineage>
</organism>
<accession>A0A917HP48</accession>
<gene>
    <name evidence="1" type="ORF">GCM10010918_50480</name>
</gene>
<dbReference type="RefSeq" id="WP_188892467.1">
    <property type="nucleotide sequence ID" value="NZ_BMHY01000016.1"/>
</dbReference>
<comment type="caution">
    <text evidence="1">The sequence shown here is derived from an EMBL/GenBank/DDBJ whole genome shotgun (WGS) entry which is preliminary data.</text>
</comment>
<keyword evidence="2" id="KW-1185">Reference proteome</keyword>
<dbReference type="AlphaFoldDB" id="A0A917HP48"/>
<evidence type="ECO:0000313" key="2">
    <source>
        <dbReference type="Proteomes" id="UP000600247"/>
    </source>
</evidence>
<sequence>MSEVKFRISEFLKLLEIIKKISNKNQTIVSSTTSLRTYYAQLVFEKSLLNAISISKLIPSNNDEERYKYLDVSSIASLTRNLIEIHHVFNYFCERNITEEEFNFRMYLASYHSSMTQDRIIDRLGIPPKNGLFSTDFVQSTIKLYLESSTVFSTLSEVQKREILKGKHAFLFERISKSITPITKKQESGVYNLLSNSVHSYPFGLNNYSNVYVRDHLDNVGLAFISIEIGILFLSSIVKEYLFLRKKLASALSNEEKSEILEISKINLLDSWMHEKF</sequence>
<evidence type="ECO:0000313" key="1">
    <source>
        <dbReference type="EMBL" id="GGG86228.1"/>
    </source>
</evidence>
<name>A0A917HP48_9BACL</name>
<dbReference type="Proteomes" id="UP000600247">
    <property type="component" value="Unassembled WGS sequence"/>
</dbReference>